<organism evidence="4 5">
    <name type="scientific">Claviceps purpurea (strain 20.1)</name>
    <name type="common">Ergot fungus</name>
    <name type="synonym">Sphacelia segetum</name>
    <dbReference type="NCBI Taxonomy" id="1111077"/>
    <lineage>
        <taxon>Eukaryota</taxon>
        <taxon>Fungi</taxon>
        <taxon>Dikarya</taxon>
        <taxon>Ascomycota</taxon>
        <taxon>Pezizomycotina</taxon>
        <taxon>Sordariomycetes</taxon>
        <taxon>Hypocreomycetidae</taxon>
        <taxon>Hypocreales</taxon>
        <taxon>Clavicipitaceae</taxon>
        <taxon>Claviceps</taxon>
    </lineage>
</organism>
<dbReference type="EMBL" id="CAGA01000007">
    <property type="protein sequence ID" value="CCE28216.1"/>
    <property type="molecule type" value="Genomic_DNA"/>
</dbReference>
<name>M1VZK2_CLAP2</name>
<comment type="caution">
    <text evidence="4">The sequence shown here is derived from an EMBL/GenBank/DDBJ whole genome shotgun (WGS) entry which is preliminary data.</text>
</comment>
<dbReference type="Proteomes" id="UP000016801">
    <property type="component" value="Unassembled WGS sequence"/>
</dbReference>
<dbReference type="Pfam" id="PF07727">
    <property type="entry name" value="RVT_2"/>
    <property type="match status" value="1"/>
</dbReference>
<keyword evidence="2" id="KW-0496">Mitochondrion</keyword>
<reference evidence="4 5" key="1">
    <citation type="journal article" date="2013" name="PLoS Genet.">
        <title>Plant-symbiotic fungi as chemical engineers: Multi-genome analysis of the Clavicipitaceae reveals dynamics of alkaloid loci.</title>
        <authorList>
            <person name="Schardl C.L."/>
            <person name="Young C.A."/>
            <person name="Hesse U."/>
            <person name="Amyotte S.G."/>
            <person name="Andreeva K."/>
            <person name="Calie P.J."/>
            <person name="Fleetwood D.J."/>
            <person name="Haws D.C."/>
            <person name="Moore N."/>
            <person name="Oeser B."/>
            <person name="Panaccione D.G."/>
            <person name="Schweri K.K."/>
            <person name="Voisey C.R."/>
            <person name="Farman M.L."/>
            <person name="Jaromczyk J.W."/>
            <person name="Roe B.A."/>
            <person name="O'Sullivan D.M."/>
            <person name="Scott B."/>
            <person name="Tudzynski P."/>
            <person name="An Z."/>
            <person name="Arnaoudova E.G."/>
            <person name="Bullock C.T."/>
            <person name="Charlton N.D."/>
            <person name="Chen L."/>
            <person name="Cox M."/>
            <person name="Dinkins R.D."/>
            <person name="Florea S."/>
            <person name="Glenn A.E."/>
            <person name="Gordon A."/>
            <person name="Gueldener U."/>
            <person name="Harris D.R."/>
            <person name="Hollin W."/>
            <person name="Jaromczyk J."/>
            <person name="Johnson R.D."/>
            <person name="Khan A.K."/>
            <person name="Leistner E."/>
            <person name="Leuchtmann A."/>
            <person name="Li C."/>
            <person name="Liu J."/>
            <person name="Liu J."/>
            <person name="Liu M."/>
            <person name="Mace W."/>
            <person name="Machado C."/>
            <person name="Nagabhyru P."/>
            <person name="Pan J."/>
            <person name="Schmid J."/>
            <person name="Sugawara K."/>
            <person name="Steiner U."/>
            <person name="Takach J.E."/>
            <person name="Tanaka E."/>
            <person name="Webb J.S."/>
            <person name="Wilson E.V."/>
            <person name="Wiseman J.L."/>
            <person name="Yoshida R."/>
            <person name="Zeng Z."/>
        </authorList>
    </citation>
    <scope>NUCLEOTIDE SEQUENCE [LARGE SCALE GENOMIC DNA]</scope>
    <source>
        <strain evidence="4 5">20.1</strain>
    </source>
</reference>
<keyword evidence="5" id="KW-1185">Reference proteome</keyword>
<dbReference type="CDD" id="cd09272">
    <property type="entry name" value="RNase_HI_RT_Ty1"/>
    <property type="match status" value="1"/>
</dbReference>
<evidence type="ECO:0000259" key="3">
    <source>
        <dbReference type="Pfam" id="PF07727"/>
    </source>
</evidence>
<dbReference type="GO" id="GO:0005739">
    <property type="term" value="C:mitochondrion"/>
    <property type="evidence" value="ECO:0007669"/>
    <property type="project" value="UniProtKB-SubCell"/>
</dbReference>
<evidence type="ECO:0000313" key="4">
    <source>
        <dbReference type="EMBL" id="CCE28216.1"/>
    </source>
</evidence>
<protein>
    <recommendedName>
        <fullName evidence="3">Reverse transcriptase Ty1/copia-type domain-containing protein</fullName>
    </recommendedName>
</protein>
<comment type="subcellular location">
    <subcellularLocation>
        <location evidence="1">Mitochondrion</location>
    </subcellularLocation>
</comment>
<proteinExistence type="predicted"/>
<feature type="domain" description="Reverse transcriptase Ty1/copia-type" evidence="3">
    <location>
        <begin position="157"/>
        <end position="256"/>
    </location>
</feature>
<gene>
    <name evidence="4" type="ORF">CPUR_01690</name>
</gene>
<dbReference type="PANTHER" id="PTHR11439">
    <property type="entry name" value="GAG-POL-RELATED RETROTRANSPOSON"/>
    <property type="match status" value="1"/>
</dbReference>
<dbReference type="InterPro" id="IPR013103">
    <property type="entry name" value="RVT_2"/>
</dbReference>
<dbReference type="InterPro" id="IPR043502">
    <property type="entry name" value="DNA/RNA_pol_sf"/>
</dbReference>
<dbReference type="PANTHER" id="PTHR11439:SF483">
    <property type="entry name" value="PEPTIDE SYNTHASE GLIP-LIKE, PUTATIVE (AFU_ORTHOLOGUE AFUA_3G12920)-RELATED"/>
    <property type="match status" value="1"/>
</dbReference>
<sequence length="512" mass="57759">MADRYAAKIVSFQYKPQRTLAGNWAKIQDYRRRLINSDIEMKSGYSDNPRPISVADKLAYLYEKEGEPSTASTLLCYLCKNHKKPHTFIDCPDLTTAQMLLEAYKKNEAAKKASRRGTTQVVIQVETVLGEDYDETFAPTVRMDTLRLFLATVAADDLKSWGFIQSLADPCLFTHPTKTIKLLVYADDIAASAERKSELRWFNDTLRSRFNTKALGEIEKILGARVTRDRGNRTIYLDQEQYITSILNKFAFTNGKHSPVGTPATGYDNLRPTSDLDKRINICEYQQAIGSVMYVMIFTRSDISSVLGKLSQAMIDPAEHHEHAIKHLFRYLKSTAGQRLRYGPGGAYEDFVVYTDADWAGDQVDRKSVSGSVVMFYGGPISWSSKKQRSVATSSCESEYIASASSAKQGQWIAQVFRDMGYAKYIGKNSRTVQMLGDNQGAIALAKNPQLHERSKHIGVCYHFIRDLVEQKRCSITYIPTADMVADGMTKPLRGSSLTLFESRWESREVIM</sequence>
<evidence type="ECO:0000256" key="1">
    <source>
        <dbReference type="ARBA" id="ARBA00004173"/>
    </source>
</evidence>
<dbReference type="eggNOG" id="KOG0017">
    <property type="taxonomic scope" value="Eukaryota"/>
</dbReference>
<dbReference type="HOGENOM" id="CLU_532087_0_0_1"/>
<dbReference type="AlphaFoldDB" id="M1VZK2"/>
<dbReference type="OrthoDB" id="3799035at2759"/>
<accession>M1VZK2</accession>
<dbReference type="SUPFAM" id="SSF56672">
    <property type="entry name" value="DNA/RNA polymerases"/>
    <property type="match status" value="1"/>
</dbReference>
<dbReference type="VEuPathDB" id="FungiDB:CPUR_01690"/>
<evidence type="ECO:0000256" key="2">
    <source>
        <dbReference type="ARBA" id="ARBA00023128"/>
    </source>
</evidence>
<evidence type="ECO:0000313" key="5">
    <source>
        <dbReference type="Proteomes" id="UP000016801"/>
    </source>
</evidence>
<dbReference type="STRING" id="1111077.M1VZK2"/>